<dbReference type="SFLD" id="SFLDS00005">
    <property type="entry name" value="Isoprenoid_Synthase_Type_I"/>
    <property type="match status" value="1"/>
</dbReference>
<dbReference type="CDD" id="cd00685">
    <property type="entry name" value="Trans_IPPS_HT"/>
    <property type="match status" value="1"/>
</dbReference>
<dbReference type="InterPro" id="IPR000092">
    <property type="entry name" value="Polyprenyl_synt"/>
</dbReference>
<dbReference type="InterPro" id="IPR033749">
    <property type="entry name" value="Polyprenyl_synt_CS"/>
</dbReference>
<comment type="cofactor">
    <cofactor evidence="1">
        <name>Mg(2+)</name>
        <dbReference type="ChEBI" id="CHEBI:18420"/>
    </cofactor>
</comment>
<accession>J9GG21</accession>
<keyword evidence="4" id="KW-0479">Metal-binding</keyword>
<dbReference type="EMBL" id="AMCI01004333">
    <property type="protein sequence ID" value="EJW98289.1"/>
    <property type="molecule type" value="Genomic_DNA"/>
</dbReference>
<comment type="caution">
    <text evidence="6">The sequence shown here is derived from an EMBL/GenBank/DDBJ whole genome shotgun (WGS) entry which is preliminary data.</text>
</comment>
<gene>
    <name evidence="6" type="ORF">EVA_13605</name>
</gene>
<dbReference type="Pfam" id="PF00348">
    <property type="entry name" value="polyprenyl_synt"/>
    <property type="match status" value="1"/>
</dbReference>
<comment type="similarity">
    <text evidence="2">Belongs to the FPP/GGPP synthase family.</text>
</comment>
<dbReference type="AlphaFoldDB" id="J9GG21"/>
<dbReference type="GO" id="GO:0004659">
    <property type="term" value="F:prenyltransferase activity"/>
    <property type="evidence" value="ECO:0007669"/>
    <property type="project" value="InterPro"/>
</dbReference>
<dbReference type="GO" id="GO:0046872">
    <property type="term" value="F:metal ion binding"/>
    <property type="evidence" value="ECO:0007669"/>
    <property type="project" value="UniProtKB-KW"/>
</dbReference>
<evidence type="ECO:0000256" key="1">
    <source>
        <dbReference type="ARBA" id="ARBA00001946"/>
    </source>
</evidence>
<dbReference type="GO" id="GO:0008299">
    <property type="term" value="P:isoprenoid biosynthetic process"/>
    <property type="evidence" value="ECO:0007669"/>
    <property type="project" value="InterPro"/>
</dbReference>
<name>J9GG21_9ZZZZ</name>
<evidence type="ECO:0000313" key="6">
    <source>
        <dbReference type="EMBL" id="EJW98289.1"/>
    </source>
</evidence>
<dbReference type="InterPro" id="IPR008949">
    <property type="entry name" value="Isoprenoid_synthase_dom_sf"/>
</dbReference>
<dbReference type="PROSITE" id="PS00723">
    <property type="entry name" value="POLYPRENYL_SYNTHASE_1"/>
    <property type="match status" value="1"/>
</dbReference>
<dbReference type="PANTHER" id="PTHR12001">
    <property type="entry name" value="GERANYLGERANYL PYROPHOSPHATE SYNTHASE"/>
    <property type="match status" value="1"/>
</dbReference>
<evidence type="ECO:0000256" key="2">
    <source>
        <dbReference type="ARBA" id="ARBA00006706"/>
    </source>
</evidence>
<dbReference type="PROSITE" id="PS00444">
    <property type="entry name" value="POLYPRENYL_SYNTHASE_2"/>
    <property type="match status" value="1"/>
</dbReference>
<proteinExistence type="inferred from homology"/>
<reference evidence="6" key="1">
    <citation type="journal article" date="2012" name="PLoS ONE">
        <title>Gene sets for utilization of primary and secondary nutrition supplies in the distal gut of endangered iberian lynx.</title>
        <authorList>
            <person name="Alcaide M."/>
            <person name="Messina E."/>
            <person name="Richter M."/>
            <person name="Bargiela R."/>
            <person name="Peplies J."/>
            <person name="Huws S.A."/>
            <person name="Newbold C.J."/>
            <person name="Golyshin P.N."/>
            <person name="Simon M.A."/>
            <person name="Lopez G."/>
            <person name="Yakimov M.M."/>
            <person name="Ferrer M."/>
        </authorList>
    </citation>
    <scope>NUCLEOTIDE SEQUENCE</scope>
</reference>
<keyword evidence="3" id="KW-0808">Transferase</keyword>
<dbReference type="Gene3D" id="1.10.600.10">
    <property type="entry name" value="Farnesyl Diphosphate Synthase"/>
    <property type="match status" value="1"/>
</dbReference>
<dbReference type="SUPFAM" id="SSF48576">
    <property type="entry name" value="Terpenoid synthases"/>
    <property type="match status" value="1"/>
</dbReference>
<evidence type="ECO:0000256" key="5">
    <source>
        <dbReference type="ARBA" id="ARBA00022842"/>
    </source>
</evidence>
<protein>
    <submittedName>
        <fullName evidence="6">Isoprenyl synthetase</fullName>
    </submittedName>
</protein>
<evidence type="ECO:0000256" key="4">
    <source>
        <dbReference type="ARBA" id="ARBA00022723"/>
    </source>
</evidence>
<dbReference type="SFLD" id="SFLDG01017">
    <property type="entry name" value="Polyprenyl_Transferase_Like"/>
    <property type="match status" value="1"/>
</dbReference>
<keyword evidence="5" id="KW-0460">Magnesium</keyword>
<dbReference type="PANTHER" id="PTHR12001:SF85">
    <property type="entry name" value="SHORT CHAIN ISOPRENYL DIPHOSPHATE SYNTHASE"/>
    <property type="match status" value="1"/>
</dbReference>
<sequence length="317" mass="35570">MEKVENALQQVAYPQQPAGLYEPIEYVLSAGGKRIRPVLVLLSYNLYHDDVEKAIPAALALETYHNHTLLHDDLMDHADMRRGRPTVHKKWNENTAILSGDTMLILSVLHLLDTDCKQQKELLQLFAHSMKEICEGQQYDVNFETRNDVTQEEYLEMIRLKTSVLLACALKTGALVAGAPTEDAEILYAFGEKIGLAFQLQDDYLDVYGDPAVFGKKIGGDILCGKKTFLLINALNRADQPLRSQLLSWLQTSQVQAESKIAAVTGIYNQLNIADLCRETIDQFYAEAHACLDQLSVSEERKAVLWDFAESLLGRAN</sequence>
<evidence type="ECO:0000256" key="3">
    <source>
        <dbReference type="ARBA" id="ARBA00022679"/>
    </source>
</evidence>
<organism evidence="6">
    <name type="scientific">gut metagenome</name>
    <dbReference type="NCBI Taxonomy" id="749906"/>
    <lineage>
        <taxon>unclassified sequences</taxon>
        <taxon>metagenomes</taxon>
        <taxon>organismal metagenomes</taxon>
    </lineage>
</organism>